<dbReference type="AlphaFoldDB" id="A0A226CW15"/>
<accession>A0A226CW15</accession>
<dbReference type="PANTHER" id="PTHR46579:SF1">
    <property type="entry name" value="F5_8 TYPE C DOMAIN-CONTAINING PROTEIN"/>
    <property type="match status" value="1"/>
</dbReference>
<dbReference type="STRING" id="158441.A0A226CW15"/>
<evidence type="ECO:0000313" key="1">
    <source>
        <dbReference type="EMBL" id="OXA37139.1"/>
    </source>
</evidence>
<dbReference type="Proteomes" id="UP000198287">
    <property type="component" value="Unassembled WGS sequence"/>
</dbReference>
<dbReference type="PANTHER" id="PTHR46579">
    <property type="entry name" value="F5/8 TYPE C DOMAIN-CONTAINING PROTEIN-RELATED"/>
    <property type="match status" value="1"/>
</dbReference>
<dbReference type="OMA" id="CKTHMSS"/>
<organism evidence="1 2">
    <name type="scientific">Folsomia candida</name>
    <name type="common">Springtail</name>
    <dbReference type="NCBI Taxonomy" id="158441"/>
    <lineage>
        <taxon>Eukaryota</taxon>
        <taxon>Metazoa</taxon>
        <taxon>Ecdysozoa</taxon>
        <taxon>Arthropoda</taxon>
        <taxon>Hexapoda</taxon>
        <taxon>Collembola</taxon>
        <taxon>Entomobryomorpha</taxon>
        <taxon>Isotomoidea</taxon>
        <taxon>Isotomidae</taxon>
        <taxon>Proisotominae</taxon>
        <taxon>Folsomia</taxon>
    </lineage>
</organism>
<proteinExistence type="predicted"/>
<keyword evidence="2" id="KW-1185">Reference proteome</keyword>
<dbReference type="EMBL" id="LNIX01000064">
    <property type="protein sequence ID" value="OXA37139.1"/>
    <property type="molecule type" value="Genomic_DNA"/>
</dbReference>
<protein>
    <submittedName>
        <fullName evidence="1">Uncharacterized protein</fullName>
    </submittedName>
</protein>
<reference evidence="1 2" key="1">
    <citation type="submission" date="2015-12" db="EMBL/GenBank/DDBJ databases">
        <title>The genome of Folsomia candida.</title>
        <authorList>
            <person name="Faddeeva A."/>
            <person name="Derks M.F."/>
            <person name="Anvar Y."/>
            <person name="Smit S."/>
            <person name="Van Straalen N."/>
            <person name="Roelofs D."/>
        </authorList>
    </citation>
    <scope>NUCLEOTIDE SEQUENCE [LARGE SCALE GENOMIC DNA]</scope>
    <source>
        <strain evidence="1 2">VU population</strain>
        <tissue evidence="1">Whole body</tissue>
    </source>
</reference>
<evidence type="ECO:0000313" key="2">
    <source>
        <dbReference type="Proteomes" id="UP000198287"/>
    </source>
</evidence>
<comment type="caution">
    <text evidence="1">The sequence shown here is derived from an EMBL/GenBank/DDBJ whole genome shotgun (WGS) entry which is preliminary data.</text>
</comment>
<name>A0A226CW15_FOLCA</name>
<dbReference type="OrthoDB" id="7549404at2759"/>
<gene>
    <name evidence="1" type="ORF">Fcan01_28115</name>
</gene>
<sequence>MENLLQKVEVQRSLLKNINRRSNPCNADIHDITDGNLYKRLRLKPSDITCSMNSDRIAIFKSSQFSTWPLLISINELDYPLRRKNTLLAGLWFGNKKPNFNTFLGPLVDQSQELAEFGIEWKTDNKVYRSKVFFTMFSADSVARCQIQFINQFNGEYSCPWCLVKGETYHLSERSHKWIFDPTEKAINRSHTQFTNHLRSLQEQLENGTSVSTVFGVKGASKLLLIPKFDIVQGFTFDYMHTCLLGVVRTLTLAWLDSKQHNEEFYIGNRSEEINMRIKLCKVPLDCRRTLRGLKDVKYWKASEWKTWMLISVPILHGILPNCYRKHFGKLVTAVCLLSQDQVKHEDSLVSTPSREF</sequence>